<evidence type="ECO:0000313" key="2">
    <source>
        <dbReference type="EMBL" id="KDQ05830.1"/>
    </source>
</evidence>
<dbReference type="InParanoid" id="A0A067LUE6"/>
<dbReference type="HOGENOM" id="CLU_1532293_0_0_1"/>
<gene>
    <name evidence="2" type="ORF">BOTBODRAFT_182177</name>
</gene>
<accession>A0A067LUE6</accession>
<reference evidence="3" key="1">
    <citation type="journal article" date="2014" name="Proc. Natl. Acad. Sci. U.S.A.">
        <title>Extensive sampling of basidiomycete genomes demonstrates inadequacy of the white-rot/brown-rot paradigm for wood decay fungi.</title>
        <authorList>
            <person name="Riley R."/>
            <person name="Salamov A.A."/>
            <person name="Brown D.W."/>
            <person name="Nagy L.G."/>
            <person name="Floudas D."/>
            <person name="Held B.W."/>
            <person name="Levasseur A."/>
            <person name="Lombard V."/>
            <person name="Morin E."/>
            <person name="Otillar R."/>
            <person name="Lindquist E.A."/>
            <person name="Sun H."/>
            <person name="LaButti K.M."/>
            <person name="Schmutz J."/>
            <person name="Jabbour D."/>
            <person name="Luo H."/>
            <person name="Baker S.E."/>
            <person name="Pisabarro A.G."/>
            <person name="Walton J.D."/>
            <person name="Blanchette R.A."/>
            <person name="Henrissat B."/>
            <person name="Martin F."/>
            <person name="Cullen D."/>
            <person name="Hibbett D.S."/>
            <person name="Grigoriev I.V."/>
        </authorList>
    </citation>
    <scope>NUCLEOTIDE SEQUENCE [LARGE SCALE GENOMIC DNA]</scope>
    <source>
        <strain evidence="3">FD-172 SS1</strain>
    </source>
</reference>
<proteinExistence type="predicted"/>
<sequence>MATRPNTALDLEAQSIDIGQPNGIGEEGWLVYQRALFVDRAIDTWQRSKALFRGFVGVVGAPMSSVKELNWYGAACFMIGTGAAVASHWDGVSTSKGSRGLYRGIRGRRHDIVDCGTSTFAGGGYTSAWMTTSLLGPPWGAYEPTALLRPPRRPPPHAEDLGPLSPAAGNCTWSS</sequence>
<dbReference type="AlphaFoldDB" id="A0A067LUE6"/>
<protein>
    <submittedName>
        <fullName evidence="2">Uncharacterized protein</fullName>
    </submittedName>
</protein>
<name>A0A067LUE6_BOTB1</name>
<organism evidence="2 3">
    <name type="scientific">Botryobasidium botryosum (strain FD-172 SS1)</name>
    <dbReference type="NCBI Taxonomy" id="930990"/>
    <lineage>
        <taxon>Eukaryota</taxon>
        <taxon>Fungi</taxon>
        <taxon>Dikarya</taxon>
        <taxon>Basidiomycota</taxon>
        <taxon>Agaricomycotina</taxon>
        <taxon>Agaricomycetes</taxon>
        <taxon>Cantharellales</taxon>
        <taxon>Botryobasidiaceae</taxon>
        <taxon>Botryobasidium</taxon>
    </lineage>
</organism>
<dbReference type="Proteomes" id="UP000027195">
    <property type="component" value="Unassembled WGS sequence"/>
</dbReference>
<dbReference type="EMBL" id="KL198181">
    <property type="protein sequence ID" value="KDQ05830.1"/>
    <property type="molecule type" value="Genomic_DNA"/>
</dbReference>
<keyword evidence="3" id="KW-1185">Reference proteome</keyword>
<evidence type="ECO:0000313" key="3">
    <source>
        <dbReference type="Proteomes" id="UP000027195"/>
    </source>
</evidence>
<feature type="region of interest" description="Disordered" evidence="1">
    <location>
        <begin position="145"/>
        <end position="175"/>
    </location>
</feature>
<evidence type="ECO:0000256" key="1">
    <source>
        <dbReference type="SAM" id="MobiDB-lite"/>
    </source>
</evidence>